<dbReference type="AlphaFoldDB" id="A0AAD1X340"/>
<evidence type="ECO:0000313" key="1">
    <source>
        <dbReference type="EMBL" id="CAI2361243.1"/>
    </source>
</evidence>
<dbReference type="EMBL" id="CAMPGE010002439">
    <property type="protein sequence ID" value="CAI2361243.1"/>
    <property type="molecule type" value="Genomic_DNA"/>
</dbReference>
<dbReference type="Proteomes" id="UP001295684">
    <property type="component" value="Unassembled WGS sequence"/>
</dbReference>
<comment type="caution">
    <text evidence="1">The sequence shown here is derived from an EMBL/GenBank/DDBJ whole genome shotgun (WGS) entry which is preliminary data.</text>
</comment>
<sequence>MAYQNKIMNEDMVKFREILISRTISNQRVSTSSEQLKRPFKIQKWKYPHKSKRGNKKVLFLQKSKTKLIHVPKEKQLWCKKEPENKILLNLDTFQHRHNSFEVTRPQTSSFFAVKNLGYTSSKNQIRVDSNSLENNRRIYSNKDYLNMRERALKIARKLRHSKRKRRKEGGKLNFKELSNTKPSIKNADISQNIETMYKNVFTSSKRVEEDQSCYQRSVNTSFQNNLKSLNTEYDQTQSFQLSSTKATAKLNLKSIIARYSSSPYSNLPQAHFQSSQTPLIPTQNPKIKPNLKNFQNEFSCYKWEIFPCFFNHEEFQNQVMLDFQQEVLTRIVREIEQGNYEESVKEIGKVKEEFGKRDFGVDKDQRKYFEASLDTLKGCLLVQQRDFEQAIPVLKEILACDLERFSHAVLPESLQELMNRSLKEIGSLLASCEEFNFLQNNKNPFLFKIFYFKVSENDQQSDIKIYQTPSKELKFSKFENLDISTLSNSQSRLPETLLNSSPCIRKPSLLLQLTKKSDEIDKVNLKRVDNYLKEFENVKKLDYRRIRCPTTKSMPRRCI</sequence>
<organism evidence="1 2">
    <name type="scientific">Euplotes crassus</name>
    <dbReference type="NCBI Taxonomy" id="5936"/>
    <lineage>
        <taxon>Eukaryota</taxon>
        <taxon>Sar</taxon>
        <taxon>Alveolata</taxon>
        <taxon>Ciliophora</taxon>
        <taxon>Intramacronucleata</taxon>
        <taxon>Spirotrichea</taxon>
        <taxon>Hypotrichia</taxon>
        <taxon>Euplotida</taxon>
        <taxon>Euplotidae</taxon>
        <taxon>Moneuplotes</taxon>
    </lineage>
</organism>
<evidence type="ECO:0000313" key="2">
    <source>
        <dbReference type="Proteomes" id="UP001295684"/>
    </source>
</evidence>
<accession>A0AAD1X340</accession>
<proteinExistence type="predicted"/>
<keyword evidence="2" id="KW-1185">Reference proteome</keyword>
<name>A0AAD1X340_EUPCR</name>
<gene>
    <name evidence="1" type="ORF">ECRASSUSDP1_LOCUS2553</name>
</gene>
<reference evidence="1" key="1">
    <citation type="submission" date="2023-07" db="EMBL/GenBank/DDBJ databases">
        <authorList>
            <consortium name="AG Swart"/>
            <person name="Singh M."/>
            <person name="Singh A."/>
            <person name="Seah K."/>
            <person name="Emmerich C."/>
        </authorList>
    </citation>
    <scope>NUCLEOTIDE SEQUENCE</scope>
    <source>
        <strain evidence="1">DP1</strain>
    </source>
</reference>
<protein>
    <submittedName>
        <fullName evidence="1">Uncharacterized protein</fullName>
    </submittedName>
</protein>